<feature type="non-terminal residue" evidence="9">
    <location>
        <position position="98"/>
    </location>
</feature>
<dbReference type="EMBL" id="UINC01087423">
    <property type="protein sequence ID" value="SVC36769.1"/>
    <property type="molecule type" value="Genomic_DNA"/>
</dbReference>
<dbReference type="InterPro" id="IPR004821">
    <property type="entry name" value="Cyt_trans-like"/>
</dbReference>
<dbReference type="GO" id="GO:0005524">
    <property type="term" value="F:ATP binding"/>
    <property type="evidence" value="ECO:0007669"/>
    <property type="project" value="UniProtKB-KW"/>
</dbReference>
<dbReference type="InterPro" id="IPR014729">
    <property type="entry name" value="Rossmann-like_a/b/a_fold"/>
</dbReference>
<evidence type="ECO:0000259" key="8">
    <source>
        <dbReference type="Pfam" id="PF01467"/>
    </source>
</evidence>
<evidence type="ECO:0000256" key="7">
    <source>
        <dbReference type="ARBA" id="ARBA00023027"/>
    </source>
</evidence>
<dbReference type="AlphaFoldDB" id="A0A382LJ98"/>
<keyword evidence="6" id="KW-0067">ATP-binding</keyword>
<dbReference type="GO" id="GO:0009435">
    <property type="term" value="P:NAD+ biosynthetic process"/>
    <property type="evidence" value="ECO:0007669"/>
    <property type="project" value="InterPro"/>
</dbReference>
<evidence type="ECO:0000256" key="1">
    <source>
        <dbReference type="ARBA" id="ARBA00004790"/>
    </source>
</evidence>
<name>A0A382LJ98_9ZZZZ</name>
<evidence type="ECO:0000256" key="4">
    <source>
        <dbReference type="ARBA" id="ARBA00022695"/>
    </source>
</evidence>
<evidence type="ECO:0000256" key="3">
    <source>
        <dbReference type="ARBA" id="ARBA00022679"/>
    </source>
</evidence>
<comment type="pathway">
    <text evidence="1">Cofactor biosynthesis; NAD(+) biosynthesis.</text>
</comment>
<keyword evidence="5" id="KW-0547">Nucleotide-binding</keyword>
<dbReference type="Gene3D" id="3.40.50.620">
    <property type="entry name" value="HUPs"/>
    <property type="match status" value="1"/>
</dbReference>
<dbReference type="NCBIfam" id="TIGR00125">
    <property type="entry name" value="cyt_tran_rel"/>
    <property type="match status" value="1"/>
</dbReference>
<proteinExistence type="predicted"/>
<keyword evidence="4" id="KW-0548">Nucleotidyltransferase</keyword>
<sequence>MKKNKKRDYIKIGILGGTFDPPHKGHLYISKIALKKLRLKKILWVITKKNPLKNKPYLKLKERMNLSKEITRKNKKINVKYFDEKIKSTSTFNLLNYI</sequence>
<evidence type="ECO:0000256" key="2">
    <source>
        <dbReference type="ARBA" id="ARBA00022642"/>
    </source>
</evidence>
<evidence type="ECO:0000256" key="6">
    <source>
        <dbReference type="ARBA" id="ARBA00022840"/>
    </source>
</evidence>
<keyword evidence="2" id="KW-0662">Pyridine nucleotide biosynthesis</keyword>
<dbReference type="SUPFAM" id="SSF52374">
    <property type="entry name" value="Nucleotidylyl transferase"/>
    <property type="match status" value="1"/>
</dbReference>
<protein>
    <recommendedName>
        <fullName evidence="8">Cytidyltransferase-like domain-containing protein</fullName>
    </recommendedName>
</protein>
<keyword evidence="7" id="KW-0520">NAD</keyword>
<dbReference type="GO" id="GO:0070566">
    <property type="term" value="F:adenylyltransferase activity"/>
    <property type="evidence" value="ECO:0007669"/>
    <property type="project" value="UniProtKB-ARBA"/>
</dbReference>
<reference evidence="9" key="1">
    <citation type="submission" date="2018-05" db="EMBL/GenBank/DDBJ databases">
        <authorList>
            <person name="Lanie J.A."/>
            <person name="Ng W.-L."/>
            <person name="Kazmierczak K.M."/>
            <person name="Andrzejewski T.M."/>
            <person name="Davidsen T.M."/>
            <person name="Wayne K.J."/>
            <person name="Tettelin H."/>
            <person name="Glass J.I."/>
            <person name="Rusch D."/>
            <person name="Podicherti R."/>
            <person name="Tsui H.-C.T."/>
            <person name="Winkler M.E."/>
        </authorList>
    </citation>
    <scope>NUCLEOTIDE SEQUENCE</scope>
</reference>
<feature type="domain" description="Cytidyltransferase-like" evidence="8">
    <location>
        <begin position="14"/>
        <end position="80"/>
    </location>
</feature>
<accession>A0A382LJ98</accession>
<evidence type="ECO:0000313" key="9">
    <source>
        <dbReference type="EMBL" id="SVC36769.1"/>
    </source>
</evidence>
<dbReference type="InterPro" id="IPR005248">
    <property type="entry name" value="NadD/NMNAT"/>
</dbReference>
<gene>
    <name evidence="9" type="ORF">METZ01_LOCUS289623</name>
</gene>
<dbReference type="Pfam" id="PF01467">
    <property type="entry name" value="CTP_transf_like"/>
    <property type="match status" value="1"/>
</dbReference>
<dbReference type="PANTHER" id="PTHR39321">
    <property type="entry name" value="NICOTINATE-NUCLEOTIDE ADENYLYLTRANSFERASE-RELATED"/>
    <property type="match status" value="1"/>
</dbReference>
<organism evidence="9">
    <name type="scientific">marine metagenome</name>
    <dbReference type="NCBI Taxonomy" id="408172"/>
    <lineage>
        <taxon>unclassified sequences</taxon>
        <taxon>metagenomes</taxon>
        <taxon>ecological metagenomes</taxon>
    </lineage>
</organism>
<keyword evidence="3" id="KW-0808">Transferase</keyword>
<dbReference type="PANTHER" id="PTHR39321:SF3">
    <property type="entry name" value="PHOSPHOPANTETHEINE ADENYLYLTRANSFERASE"/>
    <property type="match status" value="1"/>
</dbReference>
<evidence type="ECO:0000256" key="5">
    <source>
        <dbReference type="ARBA" id="ARBA00022741"/>
    </source>
</evidence>